<accession>A0A067K5H6</accession>
<reference evidence="1 2" key="1">
    <citation type="journal article" date="2014" name="PLoS ONE">
        <title>Global Analysis of Gene Expression Profiles in Physic Nut (Jatropha curcas L.) Seedlings Exposed to Salt Stress.</title>
        <authorList>
            <person name="Zhang L."/>
            <person name="Zhang C."/>
            <person name="Wu P."/>
            <person name="Chen Y."/>
            <person name="Li M."/>
            <person name="Jiang H."/>
            <person name="Wu G."/>
        </authorList>
    </citation>
    <scope>NUCLEOTIDE SEQUENCE [LARGE SCALE GENOMIC DNA]</scope>
    <source>
        <strain evidence="2">cv. GZQX0401</strain>
        <tissue evidence="1">Young leaves</tissue>
    </source>
</reference>
<sequence length="100" mass="11054">MAVIVGKPEHGPGAFFSFIVDYTGQTAQDMLETHLVSIDDYNKVCHLYEAARLKRLKWRILLAEVEGHSAEAGDGRKLVIIEEAEESSSDASEETASNIF</sequence>
<organism evidence="1 2">
    <name type="scientific">Jatropha curcas</name>
    <name type="common">Barbados nut</name>
    <dbReference type="NCBI Taxonomy" id="180498"/>
    <lineage>
        <taxon>Eukaryota</taxon>
        <taxon>Viridiplantae</taxon>
        <taxon>Streptophyta</taxon>
        <taxon>Embryophyta</taxon>
        <taxon>Tracheophyta</taxon>
        <taxon>Spermatophyta</taxon>
        <taxon>Magnoliopsida</taxon>
        <taxon>eudicotyledons</taxon>
        <taxon>Gunneridae</taxon>
        <taxon>Pentapetalae</taxon>
        <taxon>rosids</taxon>
        <taxon>fabids</taxon>
        <taxon>Malpighiales</taxon>
        <taxon>Euphorbiaceae</taxon>
        <taxon>Crotonoideae</taxon>
        <taxon>Jatropheae</taxon>
        <taxon>Jatropha</taxon>
    </lineage>
</organism>
<dbReference type="EMBL" id="KK914874">
    <property type="protein sequence ID" value="KDP27064.1"/>
    <property type="molecule type" value="Genomic_DNA"/>
</dbReference>
<dbReference type="AlphaFoldDB" id="A0A067K5H6"/>
<name>A0A067K5H6_JATCU</name>
<evidence type="ECO:0000313" key="1">
    <source>
        <dbReference type="EMBL" id="KDP27064.1"/>
    </source>
</evidence>
<proteinExistence type="predicted"/>
<dbReference type="Proteomes" id="UP000027138">
    <property type="component" value="Unassembled WGS sequence"/>
</dbReference>
<protein>
    <submittedName>
        <fullName evidence="1">Uncharacterized protein</fullName>
    </submittedName>
</protein>
<keyword evidence="2" id="KW-1185">Reference proteome</keyword>
<gene>
    <name evidence="1" type="ORF">JCGZ_22092</name>
</gene>
<evidence type="ECO:0000313" key="2">
    <source>
        <dbReference type="Proteomes" id="UP000027138"/>
    </source>
</evidence>